<comment type="similarity">
    <text evidence="1 2">Belongs to the nucleosome assembly protein (NAP) family.</text>
</comment>
<gene>
    <name evidence="4" type="ORF">DEBURN_LOCUS7659</name>
</gene>
<name>A0A9N9BF22_9GLOM</name>
<accession>A0A9N9BF22</accession>
<evidence type="ECO:0000256" key="1">
    <source>
        <dbReference type="ARBA" id="ARBA00009947"/>
    </source>
</evidence>
<dbReference type="Gene3D" id="1.20.5.1500">
    <property type="match status" value="1"/>
</dbReference>
<dbReference type="InterPro" id="IPR037231">
    <property type="entry name" value="NAP-like_sf"/>
</dbReference>
<reference evidence="4" key="1">
    <citation type="submission" date="2021-06" db="EMBL/GenBank/DDBJ databases">
        <authorList>
            <person name="Kallberg Y."/>
            <person name="Tangrot J."/>
            <person name="Rosling A."/>
        </authorList>
    </citation>
    <scope>NUCLEOTIDE SEQUENCE</scope>
    <source>
        <strain evidence="4">AZ414A</strain>
    </source>
</reference>
<dbReference type="FunFam" id="1.20.5.1500:FF:000001">
    <property type="entry name" value="Nucleosome assembly protein 1-like 1"/>
    <property type="match status" value="1"/>
</dbReference>
<dbReference type="FunFam" id="3.30.1120.90:FF:000003">
    <property type="entry name" value="Nucleosome assembly protein"/>
    <property type="match status" value="1"/>
</dbReference>
<dbReference type="OrthoDB" id="27325at2759"/>
<protein>
    <submittedName>
        <fullName evidence="4">1461_t:CDS:1</fullName>
    </submittedName>
</protein>
<evidence type="ECO:0000313" key="4">
    <source>
        <dbReference type="EMBL" id="CAG8562506.1"/>
    </source>
</evidence>
<organism evidence="4 5">
    <name type="scientific">Diversispora eburnea</name>
    <dbReference type="NCBI Taxonomy" id="1213867"/>
    <lineage>
        <taxon>Eukaryota</taxon>
        <taxon>Fungi</taxon>
        <taxon>Fungi incertae sedis</taxon>
        <taxon>Mucoromycota</taxon>
        <taxon>Glomeromycotina</taxon>
        <taxon>Glomeromycetes</taxon>
        <taxon>Diversisporales</taxon>
        <taxon>Diversisporaceae</taxon>
        <taxon>Diversispora</taxon>
    </lineage>
</organism>
<evidence type="ECO:0000256" key="3">
    <source>
        <dbReference type="SAM" id="MobiDB-lite"/>
    </source>
</evidence>
<comment type="caution">
    <text evidence="4">The sequence shown here is derived from an EMBL/GenBank/DDBJ whole genome shotgun (WGS) entry which is preliminary data.</text>
</comment>
<dbReference type="GO" id="GO:0005634">
    <property type="term" value="C:nucleus"/>
    <property type="evidence" value="ECO:0007669"/>
    <property type="project" value="InterPro"/>
</dbReference>
<dbReference type="Pfam" id="PF00956">
    <property type="entry name" value="NAP"/>
    <property type="match status" value="1"/>
</dbReference>
<dbReference type="EMBL" id="CAJVPK010000964">
    <property type="protein sequence ID" value="CAG8562506.1"/>
    <property type="molecule type" value="Genomic_DNA"/>
</dbReference>
<feature type="compositionally biased region" description="Basic and acidic residues" evidence="3">
    <location>
        <begin position="135"/>
        <end position="149"/>
    </location>
</feature>
<feature type="region of interest" description="Disordered" evidence="3">
    <location>
        <begin position="119"/>
        <end position="149"/>
    </location>
</feature>
<dbReference type="SUPFAM" id="SSF143113">
    <property type="entry name" value="NAP-like"/>
    <property type="match status" value="1"/>
</dbReference>
<dbReference type="GO" id="GO:0006334">
    <property type="term" value="P:nucleosome assembly"/>
    <property type="evidence" value="ECO:0007669"/>
    <property type="project" value="InterPro"/>
</dbReference>
<dbReference type="AlphaFoldDB" id="A0A9N9BF22"/>
<dbReference type="PANTHER" id="PTHR11875">
    <property type="entry name" value="TESTIS-SPECIFIC Y-ENCODED PROTEIN"/>
    <property type="match status" value="1"/>
</dbReference>
<dbReference type="Gene3D" id="3.30.1120.90">
    <property type="entry name" value="Nucleosome assembly protein"/>
    <property type="match status" value="1"/>
</dbReference>
<evidence type="ECO:0000256" key="2">
    <source>
        <dbReference type="RuleBase" id="RU003876"/>
    </source>
</evidence>
<evidence type="ECO:0000313" key="5">
    <source>
        <dbReference type="Proteomes" id="UP000789706"/>
    </source>
</evidence>
<feature type="compositionally biased region" description="Acidic residues" evidence="3">
    <location>
        <begin position="122"/>
        <end position="134"/>
    </location>
</feature>
<keyword evidence="5" id="KW-1185">Reference proteome</keyword>
<sequence length="367" mass="42717">MAHGIVIDENGRWSDHSLQNVAILAFEVVICVVSLLQGKLDSLVGKSSGYIENLPEEVKDRINGLKYYQSGHAKLEAKFQEDILALEKKYLELYRPLYEKRLKVVRGECEPTKEEIEIGATLDEEQQTEIEENAQPEKNKVQENKESKKEPVKGIPEFWLTAMKNLGTIAEIITDRDEEALKHLIDIRMSYLEKPGFQLEFEFEENRFFKNKTLTKTYYYQDEPGYGGDFVYDHAEGTDIDWKEGEDLTVTVETKKQKHKGSNKTRVVKTTVPTDSFFQFFNPPAEPEDDNEDDDDNLDERLEMDYQIGEDIKEKLIPRAIDWYTDILRYHLVATITDQTTFHYIGYNIRNGQNNRNASNNKYEITR</sequence>
<dbReference type="Proteomes" id="UP000789706">
    <property type="component" value="Unassembled WGS sequence"/>
</dbReference>
<proteinExistence type="inferred from homology"/>
<dbReference type="InterPro" id="IPR002164">
    <property type="entry name" value="NAP_family"/>
</dbReference>